<keyword evidence="1" id="KW-0472">Membrane</keyword>
<reference evidence="2" key="1">
    <citation type="submission" date="2018-01" db="EMBL/GenBank/DDBJ databases">
        <title>An insight into the sialome of Amazonian anophelines.</title>
        <authorList>
            <person name="Ribeiro J.M."/>
            <person name="Scarpassa V."/>
            <person name="Calvo E."/>
        </authorList>
    </citation>
    <scope>NUCLEOTIDE SEQUENCE</scope>
</reference>
<name>A0A2M4D2P7_ANODA</name>
<keyword evidence="1" id="KW-0812">Transmembrane</keyword>
<sequence>MLSSGATVAAAAGAALGDGLGVHHDGRAVGEGILAKSGSNTASTHDWITRNKRLLRKKCFLQLCNCNLFASVSSYYLGYLSVLLIAGDLVVVIAFQTPESRPQTSVHSGIGFELVPVVL</sequence>
<proteinExistence type="predicted"/>
<protein>
    <submittedName>
        <fullName evidence="2">Uncharacterized protein</fullName>
    </submittedName>
</protein>
<accession>A0A2M4D2P7</accession>
<evidence type="ECO:0000313" key="2">
    <source>
        <dbReference type="EMBL" id="MBW71829.1"/>
    </source>
</evidence>
<dbReference type="AlphaFoldDB" id="A0A2M4D2P7"/>
<evidence type="ECO:0000256" key="1">
    <source>
        <dbReference type="SAM" id="Phobius"/>
    </source>
</evidence>
<keyword evidence="1" id="KW-1133">Transmembrane helix</keyword>
<organism evidence="2">
    <name type="scientific">Anopheles darlingi</name>
    <name type="common">Mosquito</name>
    <dbReference type="NCBI Taxonomy" id="43151"/>
    <lineage>
        <taxon>Eukaryota</taxon>
        <taxon>Metazoa</taxon>
        <taxon>Ecdysozoa</taxon>
        <taxon>Arthropoda</taxon>
        <taxon>Hexapoda</taxon>
        <taxon>Insecta</taxon>
        <taxon>Pterygota</taxon>
        <taxon>Neoptera</taxon>
        <taxon>Endopterygota</taxon>
        <taxon>Diptera</taxon>
        <taxon>Nematocera</taxon>
        <taxon>Culicoidea</taxon>
        <taxon>Culicidae</taxon>
        <taxon>Anophelinae</taxon>
        <taxon>Anopheles</taxon>
    </lineage>
</organism>
<dbReference type="EMBL" id="GGFL01007651">
    <property type="protein sequence ID" value="MBW71829.1"/>
    <property type="molecule type" value="Transcribed_RNA"/>
</dbReference>
<feature type="transmembrane region" description="Helical" evidence="1">
    <location>
        <begin position="76"/>
        <end position="95"/>
    </location>
</feature>